<reference evidence="2 3" key="1">
    <citation type="journal article" date="2016" name="Mol. Biol. Evol.">
        <title>Comparative Genomics of Early-Diverging Mushroom-Forming Fungi Provides Insights into the Origins of Lignocellulose Decay Capabilities.</title>
        <authorList>
            <person name="Nagy L.G."/>
            <person name="Riley R."/>
            <person name="Tritt A."/>
            <person name="Adam C."/>
            <person name="Daum C."/>
            <person name="Floudas D."/>
            <person name="Sun H."/>
            <person name="Yadav J.S."/>
            <person name="Pangilinan J."/>
            <person name="Larsson K.H."/>
            <person name="Matsuura K."/>
            <person name="Barry K."/>
            <person name="Labutti K."/>
            <person name="Kuo R."/>
            <person name="Ohm R.A."/>
            <person name="Bhattacharya S.S."/>
            <person name="Shirouzu T."/>
            <person name="Yoshinaga Y."/>
            <person name="Martin F.M."/>
            <person name="Grigoriev I.V."/>
            <person name="Hibbett D.S."/>
        </authorList>
    </citation>
    <scope>NUCLEOTIDE SEQUENCE [LARGE SCALE GENOMIC DNA]</scope>
    <source>
        <strain evidence="2 3">HHB9708</strain>
    </source>
</reference>
<evidence type="ECO:0000313" key="3">
    <source>
        <dbReference type="Proteomes" id="UP000076722"/>
    </source>
</evidence>
<name>A0A164Z1P9_9AGAM</name>
<dbReference type="AlphaFoldDB" id="A0A164Z1P9"/>
<dbReference type="EMBL" id="KV419397">
    <property type="protein sequence ID" value="KZS97449.1"/>
    <property type="molecule type" value="Genomic_DNA"/>
</dbReference>
<keyword evidence="3" id="KW-1185">Reference proteome</keyword>
<feature type="compositionally biased region" description="Polar residues" evidence="1">
    <location>
        <begin position="84"/>
        <end position="108"/>
    </location>
</feature>
<feature type="region of interest" description="Disordered" evidence="1">
    <location>
        <begin position="84"/>
        <end position="122"/>
    </location>
</feature>
<evidence type="ECO:0000256" key="1">
    <source>
        <dbReference type="SAM" id="MobiDB-lite"/>
    </source>
</evidence>
<evidence type="ECO:0000313" key="2">
    <source>
        <dbReference type="EMBL" id="KZS97449.1"/>
    </source>
</evidence>
<dbReference type="Proteomes" id="UP000076722">
    <property type="component" value="Unassembled WGS sequence"/>
</dbReference>
<feature type="non-terminal residue" evidence="2">
    <location>
        <position position="122"/>
    </location>
</feature>
<accession>A0A164Z1P9</accession>
<sequence length="122" mass="13635">MFRWREKSATSQFLLHRGNAGQHAHSPQAVFYFPCLVYVRNPLVQFKRTLCPPSSPRFSQASRTAYRPRIRVLLSLTTTQTLLFSNSGTRPYNSTSTQQGGSPRSSSPLIEGKKTGDCAASR</sequence>
<organism evidence="2 3">
    <name type="scientific">Sistotremastrum niveocremeum HHB9708</name>
    <dbReference type="NCBI Taxonomy" id="1314777"/>
    <lineage>
        <taxon>Eukaryota</taxon>
        <taxon>Fungi</taxon>
        <taxon>Dikarya</taxon>
        <taxon>Basidiomycota</taxon>
        <taxon>Agaricomycotina</taxon>
        <taxon>Agaricomycetes</taxon>
        <taxon>Sistotremastrales</taxon>
        <taxon>Sistotremastraceae</taxon>
        <taxon>Sertulicium</taxon>
        <taxon>Sertulicium niveocremeum</taxon>
    </lineage>
</organism>
<proteinExistence type="predicted"/>
<protein>
    <submittedName>
        <fullName evidence="2">Uncharacterized protein</fullName>
    </submittedName>
</protein>
<gene>
    <name evidence="2" type="ORF">SISNIDRAFT_450261</name>
</gene>